<accession>A0ABQ9DP03</accession>
<evidence type="ECO:0000259" key="13">
    <source>
        <dbReference type="PROSITE" id="PS50876"/>
    </source>
</evidence>
<dbReference type="InterPro" id="IPR000477">
    <property type="entry name" value="RT_dom"/>
</dbReference>
<evidence type="ECO:0000256" key="2">
    <source>
        <dbReference type="ARBA" id="ARBA00022679"/>
    </source>
</evidence>
<dbReference type="PROSITE" id="PS51027">
    <property type="entry name" value="INTEGRASE_DBD"/>
    <property type="match status" value="1"/>
</dbReference>
<dbReference type="SUPFAM" id="SSF50122">
    <property type="entry name" value="DNA-binding domain of retroviral integrase"/>
    <property type="match status" value="1"/>
</dbReference>
<keyword evidence="18" id="KW-1185">Reference proteome</keyword>
<keyword evidence="6" id="KW-0255">Endonuclease</keyword>
<dbReference type="InterPro" id="IPR001584">
    <property type="entry name" value="Integrase_cat-core"/>
</dbReference>
<dbReference type="SUPFAM" id="SSF56672">
    <property type="entry name" value="DNA/RNA polymerases"/>
    <property type="match status" value="1"/>
</dbReference>
<feature type="domain" description="Integrase catalytic" evidence="15">
    <location>
        <begin position="385"/>
        <end position="542"/>
    </location>
</feature>
<dbReference type="SUPFAM" id="SSF53098">
    <property type="entry name" value="Ribonuclease H-like"/>
    <property type="match status" value="1"/>
</dbReference>
<dbReference type="Gene3D" id="1.10.10.200">
    <property type="match status" value="1"/>
</dbReference>
<evidence type="ECO:0000256" key="11">
    <source>
        <dbReference type="PROSITE-ProRule" id="PRU00450"/>
    </source>
</evidence>
<gene>
    <name evidence="17" type="ORF">WISP_22999</name>
</gene>
<evidence type="ECO:0000256" key="6">
    <source>
        <dbReference type="ARBA" id="ARBA00022759"/>
    </source>
</evidence>
<comment type="caution">
    <text evidence="17">The sequence shown here is derived from an EMBL/GenBank/DDBJ whole genome shotgun (WGS) entry which is preliminary data.</text>
</comment>
<organism evidence="17 18">
    <name type="scientific">Willisornis vidua</name>
    <name type="common">Xingu scale-backed antbird</name>
    <dbReference type="NCBI Taxonomy" id="1566151"/>
    <lineage>
        <taxon>Eukaryota</taxon>
        <taxon>Metazoa</taxon>
        <taxon>Chordata</taxon>
        <taxon>Craniata</taxon>
        <taxon>Vertebrata</taxon>
        <taxon>Euteleostomi</taxon>
        <taxon>Archelosauria</taxon>
        <taxon>Archosauria</taxon>
        <taxon>Dinosauria</taxon>
        <taxon>Saurischia</taxon>
        <taxon>Theropoda</taxon>
        <taxon>Coelurosauria</taxon>
        <taxon>Aves</taxon>
        <taxon>Neognathae</taxon>
        <taxon>Neoaves</taxon>
        <taxon>Telluraves</taxon>
        <taxon>Australaves</taxon>
        <taxon>Passeriformes</taxon>
        <taxon>Thamnophilidae</taxon>
        <taxon>Willisornis</taxon>
    </lineage>
</organism>
<dbReference type="Gene3D" id="2.30.30.10">
    <property type="entry name" value="Integrase, C-terminal domain superfamily, retroviral"/>
    <property type="match status" value="1"/>
</dbReference>
<dbReference type="InterPro" id="IPR036862">
    <property type="entry name" value="Integrase_C_dom_sf_retrovir"/>
</dbReference>
<feature type="domain" description="Integrase-type" evidence="13">
    <location>
        <begin position="331"/>
        <end position="372"/>
    </location>
</feature>
<keyword evidence="9" id="KW-0695">RNA-directed DNA polymerase</keyword>
<evidence type="ECO:0000256" key="12">
    <source>
        <dbReference type="PROSITE-ProRule" id="PRU00506"/>
    </source>
</evidence>
<dbReference type="InterPro" id="IPR003308">
    <property type="entry name" value="Integrase_Zn-bd_dom_N"/>
</dbReference>
<name>A0ABQ9DP03_9PASS</name>
<dbReference type="Proteomes" id="UP001145742">
    <property type="component" value="Unassembled WGS sequence"/>
</dbReference>
<sequence>MGLPSPALIPEEWPIIIIDIKDIYFNIYLHPADAHRFAFTIPSVNVAEPARRYHWTVLPQGMKNSPTICQTVVSRILGLVRDTYAERIIYHYMGDILISAQDSAKLKTIYNLIAETQMAHGLEVALEKTQMTAPWQYLGLLLSARTFTPEKVDISTEVRTLNQLQILLGKINWVCSYLGHSADFLAPLFQLLRGDSDLSSSRQLTPEAQQVLETINPQVSARQVRRQRSGLQTALVIFRGERQPYAIIGQMDLPNRDFVLWESVFPSFQFHKTINTCPEMLTKVVQQRECPFYIQHISSHTDLPGPLVEGNRVADSATNPEVMVNLAPTRNTFEQAKISYRFFHQNAESLRKHFGLSVVQVRAIVSACPVCQRVTPVPPEGVNPRGLSPLDLWQTDVTHVQQFSHLRYVHVSVDTCSGLMVATAHAREKAKDVKRHFSLAFAIMGIPKQVKMDNGPAYVSFSVRDFFSLWGIKHVTGIPDSPQGQAIIERAHLTLKNMLGKQENSAIGLSPQERLNKALYVLNFLNQLHEDNSPVERHFRTEKLKKGEAKVWFQDVTMGEWVGPVPLLTWGRGHICVSTGSSPGWIPSRCVRFHQRDALAEWATSEEDKDWYIASLFAC</sequence>
<keyword evidence="2" id="KW-0808">Transferase</keyword>
<keyword evidence="10" id="KW-0238">DNA-binding</keyword>
<feature type="domain" description="Reverse transcriptase" evidence="14">
    <location>
        <begin position="1"/>
        <end position="142"/>
    </location>
</feature>
<evidence type="ECO:0000256" key="5">
    <source>
        <dbReference type="ARBA" id="ARBA00022723"/>
    </source>
</evidence>
<keyword evidence="8" id="KW-0229">DNA integration</keyword>
<dbReference type="Pfam" id="PF00552">
    <property type="entry name" value="IN_DBD_C"/>
    <property type="match status" value="1"/>
</dbReference>
<dbReference type="PROSITE" id="PS50876">
    <property type="entry name" value="ZF_INTEGRASE"/>
    <property type="match status" value="1"/>
</dbReference>
<dbReference type="InterPro" id="IPR043502">
    <property type="entry name" value="DNA/RNA_pol_sf"/>
</dbReference>
<evidence type="ECO:0000313" key="18">
    <source>
        <dbReference type="Proteomes" id="UP001145742"/>
    </source>
</evidence>
<feature type="DNA-binding region" description="Integrase-type" evidence="12">
    <location>
        <begin position="549"/>
        <end position="596"/>
    </location>
</feature>
<evidence type="ECO:0000256" key="10">
    <source>
        <dbReference type="ARBA" id="ARBA00023125"/>
    </source>
</evidence>
<dbReference type="EMBL" id="WHWB01032480">
    <property type="protein sequence ID" value="KAJ7425569.1"/>
    <property type="molecule type" value="Genomic_DNA"/>
</dbReference>
<evidence type="ECO:0000256" key="3">
    <source>
        <dbReference type="ARBA" id="ARBA00022695"/>
    </source>
</evidence>
<dbReference type="InterPro" id="IPR012337">
    <property type="entry name" value="RNaseH-like_sf"/>
</dbReference>
<dbReference type="InterPro" id="IPR017856">
    <property type="entry name" value="Integrase-like_N"/>
</dbReference>
<dbReference type="Gene3D" id="3.30.420.10">
    <property type="entry name" value="Ribonuclease H-like superfamily/Ribonuclease H"/>
    <property type="match status" value="1"/>
</dbReference>
<evidence type="ECO:0000256" key="7">
    <source>
        <dbReference type="ARBA" id="ARBA00022801"/>
    </source>
</evidence>
<comment type="similarity">
    <text evidence="1">Belongs to the beta type-B retroviral polymerase family. HERV class-II K(HML-2) pol subfamily.</text>
</comment>
<keyword evidence="4" id="KW-0540">Nuclease</keyword>
<keyword evidence="11" id="KW-0862">Zinc</keyword>
<keyword evidence="5" id="KW-0479">Metal-binding</keyword>
<keyword evidence="11" id="KW-0863">Zinc-finger</keyword>
<dbReference type="InterPro" id="IPR036397">
    <property type="entry name" value="RNaseH_sf"/>
</dbReference>
<protein>
    <submittedName>
        <fullName evidence="17">Endogenous retrovirus group K member 25 Pol protein-like protein</fullName>
    </submittedName>
</protein>
<dbReference type="PROSITE" id="PS50878">
    <property type="entry name" value="RT_POL"/>
    <property type="match status" value="1"/>
</dbReference>
<dbReference type="Pfam" id="PF06817">
    <property type="entry name" value="RVT_thumb"/>
    <property type="match status" value="1"/>
</dbReference>
<proteinExistence type="inferred from homology"/>
<dbReference type="PANTHER" id="PTHR41694:SF3">
    <property type="entry name" value="RNA-DIRECTED DNA POLYMERASE-RELATED"/>
    <property type="match status" value="1"/>
</dbReference>
<feature type="domain" description="Integrase-type" evidence="16">
    <location>
        <begin position="549"/>
        <end position="596"/>
    </location>
</feature>
<dbReference type="Pfam" id="PF00665">
    <property type="entry name" value="rve"/>
    <property type="match status" value="1"/>
</dbReference>
<keyword evidence="7" id="KW-0378">Hydrolase</keyword>
<evidence type="ECO:0000256" key="4">
    <source>
        <dbReference type="ARBA" id="ARBA00022722"/>
    </source>
</evidence>
<keyword evidence="3" id="KW-0548">Nucleotidyltransferase</keyword>
<evidence type="ECO:0000256" key="1">
    <source>
        <dbReference type="ARBA" id="ARBA00010879"/>
    </source>
</evidence>
<evidence type="ECO:0000259" key="16">
    <source>
        <dbReference type="PROSITE" id="PS51027"/>
    </source>
</evidence>
<dbReference type="PANTHER" id="PTHR41694">
    <property type="entry name" value="ENDOGENOUS RETROVIRUS GROUP K MEMBER POL PROTEIN"/>
    <property type="match status" value="1"/>
</dbReference>
<dbReference type="SUPFAM" id="SSF46919">
    <property type="entry name" value="N-terminal Zn binding domain of HIV integrase"/>
    <property type="match status" value="1"/>
</dbReference>
<dbReference type="InterPro" id="IPR010661">
    <property type="entry name" value="RVT_thumb"/>
</dbReference>
<evidence type="ECO:0000259" key="15">
    <source>
        <dbReference type="PROSITE" id="PS50994"/>
    </source>
</evidence>
<evidence type="ECO:0000256" key="9">
    <source>
        <dbReference type="ARBA" id="ARBA00022918"/>
    </source>
</evidence>
<evidence type="ECO:0000259" key="14">
    <source>
        <dbReference type="PROSITE" id="PS50878"/>
    </source>
</evidence>
<dbReference type="PROSITE" id="PS50994">
    <property type="entry name" value="INTEGRASE"/>
    <property type="match status" value="1"/>
</dbReference>
<dbReference type="Pfam" id="PF02022">
    <property type="entry name" value="Integrase_Zn"/>
    <property type="match status" value="1"/>
</dbReference>
<evidence type="ECO:0000313" key="17">
    <source>
        <dbReference type="EMBL" id="KAJ7425569.1"/>
    </source>
</evidence>
<reference evidence="17" key="1">
    <citation type="submission" date="2019-10" db="EMBL/GenBank/DDBJ databases">
        <authorList>
            <person name="Soares A.E.R."/>
            <person name="Aleixo A."/>
            <person name="Schneider P."/>
            <person name="Miyaki C.Y."/>
            <person name="Schneider M.P."/>
            <person name="Mello C."/>
            <person name="Vasconcelos A.T.R."/>
        </authorList>
    </citation>
    <scope>NUCLEOTIDE SEQUENCE</scope>
    <source>
        <tissue evidence="17">Muscle</tissue>
    </source>
</reference>
<dbReference type="Gene3D" id="3.30.70.270">
    <property type="match status" value="3"/>
</dbReference>
<dbReference type="Pfam" id="PF00078">
    <property type="entry name" value="RVT_1"/>
    <property type="match status" value="1"/>
</dbReference>
<dbReference type="InterPro" id="IPR001037">
    <property type="entry name" value="Integrase_C_retrovir"/>
</dbReference>
<evidence type="ECO:0000256" key="8">
    <source>
        <dbReference type="ARBA" id="ARBA00022908"/>
    </source>
</evidence>
<dbReference type="InterPro" id="IPR043128">
    <property type="entry name" value="Rev_trsase/Diguanyl_cyclase"/>
</dbReference>